<dbReference type="GO" id="GO:0003700">
    <property type="term" value="F:DNA-binding transcription factor activity"/>
    <property type="evidence" value="ECO:0007669"/>
    <property type="project" value="InterPro"/>
</dbReference>
<dbReference type="SUPFAM" id="SSF46785">
    <property type="entry name" value="Winged helix' DNA-binding domain"/>
    <property type="match status" value="1"/>
</dbReference>
<evidence type="ECO:0000313" key="3">
    <source>
        <dbReference type="Proteomes" id="UP000181942"/>
    </source>
</evidence>
<dbReference type="EMBL" id="FONR01000001">
    <property type="protein sequence ID" value="SFE47312.1"/>
    <property type="molecule type" value="Genomic_DNA"/>
</dbReference>
<dbReference type="RefSeq" id="WP_075025896.1">
    <property type="nucleotide sequence ID" value="NZ_FONR01000001.1"/>
</dbReference>
<dbReference type="PRINTS" id="PR00598">
    <property type="entry name" value="HTHMARR"/>
</dbReference>
<evidence type="ECO:0000313" key="2">
    <source>
        <dbReference type="EMBL" id="SFE47312.1"/>
    </source>
</evidence>
<organism evidence="2 3">
    <name type="scientific">Streptomyces mirabilis</name>
    <dbReference type="NCBI Taxonomy" id="68239"/>
    <lineage>
        <taxon>Bacteria</taxon>
        <taxon>Bacillati</taxon>
        <taxon>Actinomycetota</taxon>
        <taxon>Actinomycetes</taxon>
        <taxon>Kitasatosporales</taxon>
        <taxon>Streptomycetaceae</taxon>
        <taxon>Streptomyces</taxon>
    </lineage>
</organism>
<dbReference type="InterPro" id="IPR036390">
    <property type="entry name" value="WH_DNA-bd_sf"/>
</dbReference>
<sequence>MDGQDPEVRDETPPREGDDALLQAADRLAAAAEILVTVSARTAVAVDGRLSPPLLRALTLVGTDPGLTLAALAERAQISRSRASRVCDTLEEAGLLARSPRTEDRRGVGLSLTGRGRSALDRVRDQRTAWIKDALLRMPESDLNGLLAALRSLGPSLAHGHPEHAEIPGPPDRSV</sequence>
<dbReference type="GO" id="GO:0006950">
    <property type="term" value="P:response to stress"/>
    <property type="evidence" value="ECO:0007669"/>
    <property type="project" value="TreeGrafter"/>
</dbReference>
<dbReference type="PANTHER" id="PTHR33164">
    <property type="entry name" value="TRANSCRIPTIONAL REGULATOR, MARR FAMILY"/>
    <property type="match status" value="1"/>
</dbReference>
<protein>
    <submittedName>
        <fullName evidence="2">DNA-binding transcriptional regulator, MarR family</fullName>
    </submittedName>
</protein>
<proteinExistence type="predicted"/>
<dbReference type="PANTHER" id="PTHR33164:SF103">
    <property type="entry name" value="REGULATORY PROTEIN MARR"/>
    <property type="match status" value="1"/>
</dbReference>
<evidence type="ECO:0000259" key="1">
    <source>
        <dbReference type="PROSITE" id="PS50995"/>
    </source>
</evidence>
<dbReference type="GO" id="GO:0003677">
    <property type="term" value="F:DNA binding"/>
    <property type="evidence" value="ECO:0007669"/>
    <property type="project" value="UniProtKB-KW"/>
</dbReference>
<keyword evidence="2" id="KW-0238">DNA-binding</keyword>
<dbReference type="AlphaFoldDB" id="A0A1I2ATS2"/>
<feature type="domain" description="HTH marR-type" evidence="1">
    <location>
        <begin position="18"/>
        <end position="155"/>
    </location>
</feature>
<dbReference type="InterPro" id="IPR039422">
    <property type="entry name" value="MarR/SlyA-like"/>
</dbReference>
<dbReference type="InterPro" id="IPR036388">
    <property type="entry name" value="WH-like_DNA-bd_sf"/>
</dbReference>
<gene>
    <name evidence="2" type="ORF">SAMN02787118_101825</name>
</gene>
<dbReference type="InterPro" id="IPR000835">
    <property type="entry name" value="HTH_MarR-typ"/>
</dbReference>
<accession>A0A1I2ATS2</accession>
<dbReference type="SMART" id="SM00347">
    <property type="entry name" value="HTH_MARR"/>
    <property type="match status" value="1"/>
</dbReference>
<name>A0A1I2ATS2_9ACTN</name>
<reference evidence="2 3" key="1">
    <citation type="submission" date="2016-10" db="EMBL/GenBank/DDBJ databases">
        <authorList>
            <person name="de Groot N.N."/>
        </authorList>
    </citation>
    <scope>NUCLEOTIDE SEQUENCE [LARGE SCALE GENOMIC DNA]</scope>
    <source>
        <strain evidence="2 3">OK461</strain>
    </source>
</reference>
<dbReference type="PROSITE" id="PS50995">
    <property type="entry name" value="HTH_MARR_2"/>
    <property type="match status" value="1"/>
</dbReference>
<dbReference type="Gene3D" id="1.10.10.10">
    <property type="entry name" value="Winged helix-like DNA-binding domain superfamily/Winged helix DNA-binding domain"/>
    <property type="match status" value="1"/>
</dbReference>
<dbReference type="Pfam" id="PF01047">
    <property type="entry name" value="MarR"/>
    <property type="match status" value="1"/>
</dbReference>
<dbReference type="Proteomes" id="UP000181942">
    <property type="component" value="Unassembled WGS sequence"/>
</dbReference>